<dbReference type="Proteomes" id="UP001347796">
    <property type="component" value="Unassembled WGS sequence"/>
</dbReference>
<accession>A0AAN8JFT0</accession>
<evidence type="ECO:0000313" key="6">
    <source>
        <dbReference type="Proteomes" id="UP001347796"/>
    </source>
</evidence>
<dbReference type="EMBL" id="JAZGQO010000011">
    <property type="protein sequence ID" value="KAK6173509.1"/>
    <property type="molecule type" value="Genomic_DNA"/>
</dbReference>
<feature type="compositionally biased region" description="Basic and acidic residues" evidence="2">
    <location>
        <begin position="1"/>
        <end position="30"/>
    </location>
</feature>
<evidence type="ECO:0000313" key="5">
    <source>
        <dbReference type="EMBL" id="KAK6173509.1"/>
    </source>
</evidence>
<feature type="transmembrane region" description="Helical" evidence="3">
    <location>
        <begin position="495"/>
        <end position="517"/>
    </location>
</feature>
<gene>
    <name evidence="5" type="ORF">SNE40_016946</name>
</gene>
<keyword evidence="3" id="KW-1133">Transmembrane helix</keyword>
<keyword evidence="3" id="KW-0472">Membrane</keyword>
<sequence length="546" mass="59382">MTKIQEDTVVHDNSTDNSHHDSVEDSHDNSTDSIDLIPKVTFNIGEDDNNSAGEKAGGVDDVKPVAKEKTPDGGWGWFVVLGSFLEHTIMGGFERSDGILYLKLIKQFNGSASATSWVGSLTSTIRLMLGPLSSGLCARFTCRSTTFVGAILMSLGVLLSGLAPSLAYLYLTYGIIGGVGRSLAYAPGLIIVGIYFDKKRGLATGIGSAGVGMGTLIVPLVFEYVFEGFDYFGAFLILSAIPLNLCICAMLFRPLHVHRQIIQAGLRKTLSQNTALRLEEGIPLSPTVVTLETNQIGEETPRQKNIFKRFYQKYIKSSETEKKKLFEFSLLKIPSFLFFCIGIAIFTASFKSAFTFLPALAKSKGCSEREAAIMLSVTGVADTFSRMISGYILELKPVKPFRPIIYNLLMFAVVIVSILCPFAKGFISFCLIGIAYGLITGGYISQKSVIIVDILGADKITHSFGLMIFFQGIGTLIGPPLSGALKDLFGAYDEVFYFCSGLMFVAGLVMIASNISLNIQIKKDKKLESAIEVTEDENKQILALNE</sequence>
<dbReference type="InterPro" id="IPR020846">
    <property type="entry name" value="MFS_dom"/>
</dbReference>
<evidence type="ECO:0000256" key="2">
    <source>
        <dbReference type="SAM" id="MobiDB-lite"/>
    </source>
</evidence>
<comment type="subcellular location">
    <subcellularLocation>
        <location evidence="1">Membrane</location>
        <topology evidence="1">Multi-pass membrane protein</topology>
    </subcellularLocation>
</comment>
<feature type="transmembrane region" description="Helical" evidence="3">
    <location>
        <begin position="330"/>
        <end position="351"/>
    </location>
</feature>
<evidence type="ECO:0000256" key="1">
    <source>
        <dbReference type="ARBA" id="ARBA00004141"/>
    </source>
</evidence>
<dbReference type="InterPro" id="IPR036259">
    <property type="entry name" value="MFS_trans_sf"/>
</dbReference>
<reference evidence="5 6" key="1">
    <citation type="submission" date="2024-01" db="EMBL/GenBank/DDBJ databases">
        <title>The genome of the rayed Mediterranean limpet Patella caerulea (Linnaeus, 1758).</title>
        <authorList>
            <person name="Anh-Thu Weber A."/>
            <person name="Halstead-Nussloch G."/>
        </authorList>
    </citation>
    <scope>NUCLEOTIDE SEQUENCE [LARGE SCALE GENOMIC DNA]</scope>
    <source>
        <strain evidence="5">AATW-2023a</strain>
        <tissue evidence="5">Whole specimen</tissue>
    </source>
</reference>
<dbReference type="PROSITE" id="PS50850">
    <property type="entry name" value="MFS"/>
    <property type="match status" value="1"/>
</dbReference>
<feature type="transmembrane region" description="Helical" evidence="3">
    <location>
        <begin position="231"/>
        <end position="252"/>
    </location>
</feature>
<dbReference type="InterPro" id="IPR050327">
    <property type="entry name" value="Proton-linked_MCT"/>
</dbReference>
<feature type="transmembrane region" description="Helical" evidence="3">
    <location>
        <begin position="175"/>
        <end position="196"/>
    </location>
</feature>
<feature type="transmembrane region" description="Helical" evidence="3">
    <location>
        <begin position="404"/>
        <end position="420"/>
    </location>
</feature>
<dbReference type="PANTHER" id="PTHR11360:SF284">
    <property type="entry name" value="EG:103B4.3 PROTEIN-RELATED"/>
    <property type="match status" value="1"/>
</dbReference>
<comment type="caution">
    <text evidence="5">The sequence shown here is derived from an EMBL/GenBank/DDBJ whole genome shotgun (WGS) entry which is preliminary data.</text>
</comment>
<proteinExistence type="predicted"/>
<feature type="domain" description="Major facilitator superfamily (MFS) profile" evidence="4">
    <location>
        <begin position="75"/>
        <end position="518"/>
    </location>
</feature>
<feature type="transmembrane region" description="Helical" evidence="3">
    <location>
        <begin position="203"/>
        <end position="225"/>
    </location>
</feature>
<dbReference type="InterPro" id="IPR011701">
    <property type="entry name" value="MFS"/>
</dbReference>
<dbReference type="PANTHER" id="PTHR11360">
    <property type="entry name" value="MONOCARBOXYLATE TRANSPORTER"/>
    <property type="match status" value="1"/>
</dbReference>
<feature type="transmembrane region" description="Helical" evidence="3">
    <location>
        <begin position="464"/>
        <end position="483"/>
    </location>
</feature>
<evidence type="ECO:0000259" key="4">
    <source>
        <dbReference type="PROSITE" id="PS50850"/>
    </source>
</evidence>
<organism evidence="5 6">
    <name type="scientific">Patella caerulea</name>
    <name type="common">Rayed Mediterranean limpet</name>
    <dbReference type="NCBI Taxonomy" id="87958"/>
    <lineage>
        <taxon>Eukaryota</taxon>
        <taxon>Metazoa</taxon>
        <taxon>Spiralia</taxon>
        <taxon>Lophotrochozoa</taxon>
        <taxon>Mollusca</taxon>
        <taxon>Gastropoda</taxon>
        <taxon>Patellogastropoda</taxon>
        <taxon>Patelloidea</taxon>
        <taxon>Patellidae</taxon>
        <taxon>Patella</taxon>
    </lineage>
</organism>
<keyword evidence="3" id="KW-0812">Transmembrane</keyword>
<dbReference type="CDD" id="cd17352">
    <property type="entry name" value="MFS_MCT_SLC16"/>
    <property type="match status" value="1"/>
</dbReference>
<keyword evidence="6" id="KW-1185">Reference proteome</keyword>
<feature type="region of interest" description="Disordered" evidence="2">
    <location>
        <begin position="1"/>
        <end position="33"/>
    </location>
</feature>
<protein>
    <recommendedName>
        <fullName evidence="4">Major facilitator superfamily (MFS) profile domain-containing protein</fullName>
    </recommendedName>
</protein>
<feature type="transmembrane region" description="Helical" evidence="3">
    <location>
        <begin position="147"/>
        <end position="169"/>
    </location>
</feature>
<evidence type="ECO:0000256" key="3">
    <source>
        <dbReference type="SAM" id="Phobius"/>
    </source>
</evidence>
<name>A0AAN8JFT0_PATCE</name>
<dbReference type="Pfam" id="PF07690">
    <property type="entry name" value="MFS_1"/>
    <property type="match status" value="1"/>
</dbReference>
<dbReference type="SUPFAM" id="SSF103473">
    <property type="entry name" value="MFS general substrate transporter"/>
    <property type="match status" value="1"/>
</dbReference>
<dbReference type="Gene3D" id="1.20.1250.20">
    <property type="entry name" value="MFS general substrate transporter like domains"/>
    <property type="match status" value="1"/>
</dbReference>
<dbReference type="GO" id="GO:0008028">
    <property type="term" value="F:monocarboxylic acid transmembrane transporter activity"/>
    <property type="evidence" value="ECO:0007669"/>
    <property type="project" value="TreeGrafter"/>
</dbReference>
<dbReference type="AlphaFoldDB" id="A0AAN8JFT0"/>
<dbReference type="GO" id="GO:0016020">
    <property type="term" value="C:membrane"/>
    <property type="evidence" value="ECO:0007669"/>
    <property type="project" value="UniProtKB-SubCell"/>
</dbReference>